<gene>
    <name evidence="7 10" type="primary">rpsM</name>
    <name evidence="10" type="ORF">NSO95_06365</name>
</gene>
<dbReference type="PANTHER" id="PTHR10871">
    <property type="entry name" value="30S RIBOSOMAL PROTEIN S13/40S RIBOSOMAL PROTEIN S18"/>
    <property type="match status" value="1"/>
</dbReference>
<dbReference type="SUPFAM" id="SSF46946">
    <property type="entry name" value="S13-like H2TH domain"/>
    <property type="match status" value="1"/>
</dbReference>
<evidence type="ECO:0000256" key="3">
    <source>
        <dbReference type="ARBA" id="ARBA00022884"/>
    </source>
</evidence>
<dbReference type="InterPro" id="IPR001892">
    <property type="entry name" value="Ribosomal_uS13"/>
</dbReference>
<organism evidence="10 11">
    <name type="scientific">Parerythrobacter lacustris</name>
    <dbReference type="NCBI Taxonomy" id="2969984"/>
    <lineage>
        <taxon>Bacteria</taxon>
        <taxon>Pseudomonadati</taxon>
        <taxon>Pseudomonadota</taxon>
        <taxon>Alphaproteobacteria</taxon>
        <taxon>Sphingomonadales</taxon>
        <taxon>Erythrobacteraceae</taxon>
        <taxon>Parerythrobacter</taxon>
    </lineage>
</organism>
<evidence type="ECO:0000256" key="4">
    <source>
        <dbReference type="ARBA" id="ARBA00022980"/>
    </source>
</evidence>
<dbReference type="GO" id="GO:0005840">
    <property type="term" value="C:ribosome"/>
    <property type="evidence" value="ECO:0007669"/>
    <property type="project" value="UniProtKB-KW"/>
</dbReference>
<dbReference type="HAMAP" id="MF_01315">
    <property type="entry name" value="Ribosomal_uS13"/>
    <property type="match status" value="1"/>
</dbReference>
<dbReference type="Proteomes" id="UP001206067">
    <property type="component" value="Unassembled WGS sequence"/>
</dbReference>
<comment type="function">
    <text evidence="7">Located at the top of the head of the 30S subunit, it contacts several helices of the 16S rRNA. In the 70S ribosome it contacts the 23S rRNA (bridge B1a) and protein L5 of the 50S subunit (bridge B1b), connecting the 2 subunits; these bridges are implicated in subunit movement. Contacts the tRNAs in the A and P-sites.</text>
</comment>
<feature type="compositionally biased region" description="Basic residues" evidence="9">
    <location>
        <begin position="101"/>
        <end position="122"/>
    </location>
</feature>
<comment type="subunit">
    <text evidence="7">Part of the 30S ribosomal subunit. Forms a loose heterodimer with protein S19. Forms two bridges to the 50S subunit in the 70S ribosome.</text>
</comment>
<evidence type="ECO:0000313" key="11">
    <source>
        <dbReference type="Proteomes" id="UP001206067"/>
    </source>
</evidence>
<evidence type="ECO:0000313" key="10">
    <source>
        <dbReference type="EMBL" id="MCR2833562.1"/>
    </source>
</evidence>
<evidence type="ECO:0000256" key="8">
    <source>
        <dbReference type="RuleBase" id="RU003830"/>
    </source>
</evidence>
<dbReference type="PIRSF" id="PIRSF002134">
    <property type="entry name" value="Ribosomal_S13"/>
    <property type="match status" value="1"/>
</dbReference>
<evidence type="ECO:0000256" key="5">
    <source>
        <dbReference type="ARBA" id="ARBA00023274"/>
    </source>
</evidence>
<dbReference type="InterPro" id="IPR010979">
    <property type="entry name" value="Ribosomal_uS13-like_H2TH"/>
</dbReference>
<evidence type="ECO:0000256" key="2">
    <source>
        <dbReference type="ARBA" id="ARBA00022730"/>
    </source>
</evidence>
<protein>
    <recommendedName>
        <fullName evidence="6 7">Small ribosomal subunit protein uS13</fullName>
    </recommendedName>
</protein>
<keyword evidence="11" id="KW-1185">Reference proteome</keyword>
<evidence type="ECO:0000256" key="7">
    <source>
        <dbReference type="HAMAP-Rule" id="MF_01315"/>
    </source>
</evidence>
<dbReference type="Gene3D" id="4.10.910.10">
    <property type="entry name" value="30s ribosomal protein s13, domain 2"/>
    <property type="match status" value="1"/>
</dbReference>
<dbReference type="InterPro" id="IPR019980">
    <property type="entry name" value="Ribosomal_uS13_bac-type"/>
</dbReference>
<comment type="similarity">
    <text evidence="1 7 8">Belongs to the universal ribosomal protein uS13 family.</text>
</comment>
<evidence type="ECO:0000256" key="6">
    <source>
        <dbReference type="ARBA" id="ARBA00035166"/>
    </source>
</evidence>
<dbReference type="Pfam" id="PF00416">
    <property type="entry name" value="Ribosomal_S13"/>
    <property type="match status" value="1"/>
</dbReference>
<keyword evidence="2 7" id="KW-0699">rRNA-binding</keyword>
<comment type="caution">
    <text evidence="10">The sequence shown here is derived from an EMBL/GenBank/DDBJ whole genome shotgun (WGS) entry which is preliminary data.</text>
</comment>
<dbReference type="RefSeq" id="WP_257595323.1">
    <property type="nucleotide sequence ID" value="NZ_JANKHH010000003.1"/>
</dbReference>
<keyword evidence="7" id="KW-0820">tRNA-binding</keyword>
<proteinExistence type="inferred from homology"/>
<reference evidence="10 11" key="1">
    <citation type="submission" date="2022-08" db="EMBL/GenBank/DDBJ databases">
        <title>Polyphasic taxonomy analysis of Qipengyuania sp.RS5-5.</title>
        <authorList>
            <person name="Xamxidin M."/>
            <person name="Wu M."/>
        </authorList>
    </citation>
    <scope>NUCLEOTIDE SEQUENCE [LARGE SCALE GENOMIC DNA]</scope>
    <source>
        <strain evidence="10 11">RS5-5</strain>
    </source>
</reference>
<keyword evidence="3 7" id="KW-0694">RNA-binding</keyword>
<dbReference type="NCBIfam" id="TIGR03631">
    <property type="entry name" value="uS13_bact"/>
    <property type="match status" value="1"/>
</dbReference>
<dbReference type="InterPro" id="IPR018269">
    <property type="entry name" value="Ribosomal_uS13_CS"/>
</dbReference>
<sequence length="122" mass="13799">MARIAGVNLPTNKRVIIALTYIHGIGRTKAVEIADKLGIDHARRMQDLTDSEVVQIREAIDADHMVEGDLRRETAMNIKRLMDLRSYRGLRHRNGLPVRGQRTHTNARTRKGKAKPIAGKKK</sequence>
<dbReference type="PANTHER" id="PTHR10871:SF1">
    <property type="entry name" value="SMALL RIBOSOMAL SUBUNIT PROTEIN US13M"/>
    <property type="match status" value="1"/>
</dbReference>
<dbReference type="InterPro" id="IPR027437">
    <property type="entry name" value="Rbsml_uS13_C"/>
</dbReference>
<evidence type="ECO:0000256" key="1">
    <source>
        <dbReference type="ARBA" id="ARBA00008080"/>
    </source>
</evidence>
<dbReference type="PROSITE" id="PS00646">
    <property type="entry name" value="RIBOSOMAL_S13_1"/>
    <property type="match status" value="1"/>
</dbReference>
<name>A0ABT1XPP9_9SPHN</name>
<evidence type="ECO:0000256" key="9">
    <source>
        <dbReference type="SAM" id="MobiDB-lite"/>
    </source>
</evidence>
<keyword evidence="5 7" id="KW-0687">Ribonucleoprotein</keyword>
<feature type="region of interest" description="Disordered" evidence="9">
    <location>
        <begin position="92"/>
        <end position="122"/>
    </location>
</feature>
<dbReference type="Gene3D" id="1.10.8.50">
    <property type="match status" value="1"/>
</dbReference>
<keyword evidence="4 7" id="KW-0689">Ribosomal protein</keyword>
<dbReference type="PROSITE" id="PS50159">
    <property type="entry name" value="RIBOSOMAL_S13_2"/>
    <property type="match status" value="1"/>
</dbReference>
<dbReference type="EMBL" id="JANKHH010000003">
    <property type="protein sequence ID" value="MCR2833562.1"/>
    <property type="molecule type" value="Genomic_DNA"/>
</dbReference>
<accession>A0ABT1XPP9</accession>